<feature type="non-terminal residue" evidence="1">
    <location>
        <position position="1"/>
    </location>
</feature>
<dbReference type="EMBL" id="GG749535">
    <property type="protein sequence ID" value="KMW68947.1"/>
    <property type="molecule type" value="Genomic_DNA"/>
</dbReference>
<accession>A0A0J9ESB2</accession>
<name>A0A0J9ESB2_AJEDA</name>
<evidence type="ECO:0000313" key="1">
    <source>
        <dbReference type="EMBL" id="KMW68947.1"/>
    </source>
</evidence>
<reference evidence="1" key="1">
    <citation type="submission" date="2010-03" db="EMBL/GenBank/DDBJ databases">
        <title>Annotation of Blastomyces dermatitidis strain ATCC 18188.</title>
        <authorList>
            <consortium name="The Broad Institute Genome Sequencing Platform"/>
            <consortium name="Broad Institute Genome Sequencing Center for Infectious Disease."/>
            <person name="Cuomo C."/>
            <person name="Klein B."/>
            <person name="Sullivan T."/>
            <person name="Heitman J."/>
            <person name="Young S."/>
            <person name="Zeng Q."/>
            <person name="Gargeya S."/>
            <person name="Alvarado L."/>
            <person name="Berlin A.M."/>
            <person name="Chapman S.B."/>
            <person name="Chen Z."/>
            <person name="Freedman E."/>
            <person name="Gellesch M."/>
            <person name="Goldberg J."/>
            <person name="Griggs A."/>
            <person name="Gujja S."/>
            <person name="Heilman E."/>
            <person name="Heiman D."/>
            <person name="Howarth C."/>
            <person name="Mehta T."/>
            <person name="Neiman D."/>
            <person name="Pearson M."/>
            <person name="Roberts A."/>
            <person name="Saif S."/>
            <person name="Shea T."/>
            <person name="Shenoy N."/>
            <person name="Sisk P."/>
            <person name="Stolte C."/>
            <person name="Sykes S."/>
            <person name="White J."/>
            <person name="Yandava C."/>
            <person name="Haas B."/>
            <person name="Nusbaum C."/>
            <person name="Birren B."/>
        </authorList>
    </citation>
    <scope>NUCLEOTIDE SEQUENCE</scope>
    <source>
        <strain evidence="1">ATCC 18188</strain>
    </source>
</reference>
<proteinExistence type="predicted"/>
<dbReference type="Proteomes" id="UP000007802">
    <property type="component" value="Unassembled WGS sequence"/>
</dbReference>
<organism evidence="1">
    <name type="scientific">Ajellomyces dermatitidis (strain ATCC 18188 / CBS 674.68)</name>
    <name type="common">Blastomyces dermatitidis</name>
    <dbReference type="NCBI Taxonomy" id="653446"/>
    <lineage>
        <taxon>Eukaryota</taxon>
        <taxon>Fungi</taxon>
        <taxon>Dikarya</taxon>
        <taxon>Ascomycota</taxon>
        <taxon>Pezizomycotina</taxon>
        <taxon>Eurotiomycetes</taxon>
        <taxon>Eurotiomycetidae</taxon>
        <taxon>Onygenales</taxon>
        <taxon>Ajellomycetaceae</taxon>
        <taxon>Blastomyces</taxon>
    </lineage>
</organism>
<protein>
    <submittedName>
        <fullName evidence="1">Uncharacterized protein</fullName>
    </submittedName>
</protein>
<dbReference type="AlphaFoldDB" id="A0A0J9ESB2"/>
<feature type="non-terminal residue" evidence="1">
    <location>
        <position position="143"/>
    </location>
</feature>
<gene>
    <name evidence="1" type="ORF">BDDG_13153</name>
</gene>
<sequence>NNKHLCDAAAAFMTVKKARLEAAASMSRGSTAFIVTSSSTSLTAAVVLLISVSVSDLFSVPLITVVTPPPLSANTVMYDSVWSFEEKSEKSLISRTVTLRSSICSFSLTAHSSSAQNTAKLSLQSSVISLSSLCEKASVQLLT</sequence>